<dbReference type="EMBL" id="LSFY01000001">
    <property type="protein sequence ID" value="KXZ40734.1"/>
    <property type="molecule type" value="Genomic_DNA"/>
</dbReference>
<dbReference type="Proteomes" id="UP000092605">
    <property type="component" value="Unassembled WGS sequence"/>
</dbReference>
<evidence type="ECO:0000313" key="3">
    <source>
        <dbReference type="EMBL" id="SHL09532.1"/>
    </source>
</evidence>
<proteinExistence type="predicted"/>
<evidence type="ECO:0000313" key="5">
    <source>
        <dbReference type="Proteomes" id="UP000323392"/>
    </source>
</evidence>
<name>A0A150FT00_CLOPD</name>
<dbReference type="RefSeq" id="WP_066072072.1">
    <property type="nucleotide sequence ID" value="NZ_FRBG01000011.1"/>
</dbReference>
<comment type="caution">
    <text evidence="2">The sequence shown here is derived from an EMBL/GenBank/DDBJ whole genome shotgun (WGS) entry which is preliminary data.</text>
</comment>
<dbReference type="EMBL" id="FRBG01000011">
    <property type="protein sequence ID" value="SHL09532.1"/>
    <property type="molecule type" value="Genomic_DNA"/>
</dbReference>
<evidence type="ECO:0000313" key="2">
    <source>
        <dbReference type="EMBL" id="KXZ40734.1"/>
    </source>
</evidence>
<evidence type="ECO:0000259" key="1">
    <source>
        <dbReference type="Pfam" id="PF02915"/>
    </source>
</evidence>
<accession>A0A150FT00</accession>
<dbReference type="STRING" id="1121328.JWYL7_1809"/>
<sequence length="159" mass="18790">MLNELEVLKIAEGIEKEGERFYTQAMENEKNPQIKEIFKMLAQEEKMHFELFKKMYEEAKEETKQNDDYIFDELTSAYLEAISLTAVFNTNGITNSKIRQVVDTKDALLIGIQAEKDAMLFYTKIYENAKTETTKKYLKKLIQEENDHLEKLINIYRQL</sequence>
<dbReference type="OrthoDB" id="271558at2"/>
<dbReference type="SUPFAM" id="SSF47240">
    <property type="entry name" value="Ferritin-like"/>
    <property type="match status" value="1"/>
</dbReference>
<organism evidence="2 4">
    <name type="scientific">Alkalithermobacter thermoalcaliphilus JW-YL-7 = DSM 7308</name>
    <dbReference type="NCBI Taxonomy" id="1121328"/>
    <lineage>
        <taxon>Bacteria</taxon>
        <taxon>Bacillati</taxon>
        <taxon>Bacillota</taxon>
        <taxon>Clostridia</taxon>
        <taxon>Peptostreptococcales</taxon>
        <taxon>Tepidibacteraceae</taxon>
        <taxon>Alkalithermobacter</taxon>
    </lineage>
</organism>
<dbReference type="PANTHER" id="PTHR33531:SF7">
    <property type="entry name" value="HYPOTHETICAL MEMBRANE PROTEIN, CONSERVED"/>
    <property type="match status" value="1"/>
</dbReference>
<dbReference type="PATRIC" id="fig|1121328.3.peg.1821"/>
<dbReference type="CDD" id="cd01045">
    <property type="entry name" value="Ferritin_like_AB"/>
    <property type="match status" value="1"/>
</dbReference>
<reference evidence="3 5" key="2">
    <citation type="submission" date="2016-11" db="EMBL/GenBank/DDBJ databases">
        <authorList>
            <person name="Varghese N."/>
            <person name="Submissions S."/>
        </authorList>
    </citation>
    <scope>NUCLEOTIDE SEQUENCE [LARGE SCALE GENOMIC DNA]</scope>
    <source>
        <strain evidence="3 5">DSM 7308</strain>
    </source>
</reference>
<dbReference type="Gene3D" id="1.20.1260.10">
    <property type="match status" value="1"/>
</dbReference>
<gene>
    <name evidence="2" type="ORF">JWYL7_1809</name>
    <name evidence="3" type="ORF">SAMN05661008_01450</name>
</gene>
<dbReference type="Pfam" id="PF02915">
    <property type="entry name" value="Rubrerythrin"/>
    <property type="match status" value="1"/>
</dbReference>
<dbReference type="Proteomes" id="UP000323392">
    <property type="component" value="Unassembled WGS sequence"/>
</dbReference>
<feature type="domain" description="Rubrerythrin diiron-binding" evidence="1">
    <location>
        <begin position="6"/>
        <end position="153"/>
    </location>
</feature>
<evidence type="ECO:0000313" key="4">
    <source>
        <dbReference type="Proteomes" id="UP000092605"/>
    </source>
</evidence>
<dbReference type="GO" id="GO:0046872">
    <property type="term" value="F:metal ion binding"/>
    <property type="evidence" value="ECO:0007669"/>
    <property type="project" value="InterPro"/>
</dbReference>
<dbReference type="InterPro" id="IPR009078">
    <property type="entry name" value="Ferritin-like_SF"/>
</dbReference>
<dbReference type="InterPro" id="IPR012347">
    <property type="entry name" value="Ferritin-like"/>
</dbReference>
<dbReference type="AlphaFoldDB" id="A0A150FT00"/>
<protein>
    <submittedName>
        <fullName evidence="2">Rubrerythrin</fullName>
    </submittedName>
</protein>
<reference evidence="2 4" key="1">
    <citation type="submission" date="2016-02" db="EMBL/GenBank/DDBJ databases">
        <title>Draft genome sequence for Clostridium paradoxum JW-YL-7.</title>
        <authorList>
            <person name="Utturkar S.M."/>
            <person name="Lancaster A."/>
            <person name="Poole F.L."/>
            <person name="Adams M.W."/>
            <person name="Brown S.D."/>
        </authorList>
    </citation>
    <scope>NUCLEOTIDE SEQUENCE [LARGE SCALE GENOMIC DNA]</scope>
    <source>
        <strain evidence="2 4">JW-YL-7</strain>
    </source>
</reference>
<dbReference type="GO" id="GO:0016491">
    <property type="term" value="F:oxidoreductase activity"/>
    <property type="evidence" value="ECO:0007669"/>
    <property type="project" value="InterPro"/>
</dbReference>
<dbReference type="PANTHER" id="PTHR33531">
    <property type="entry name" value="RUBRERYTHRIN SUBFAMILY"/>
    <property type="match status" value="1"/>
</dbReference>
<dbReference type="InterPro" id="IPR003251">
    <property type="entry name" value="Rr_diiron-bd_dom"/>
</dbReference>
<keyword evidence="5" id="KW-1185">Reference proteome</keyword>